<dbReference type="EMBL" id="CCYD01000033">
    <property type="protein sequence ID" value="CEG35236.1"/>
    <property type="molecule type" value="Genomic_DNA"/>
</dbReference>
<reference evidence="2" key="1">
    <citation type="submission" date="2014-09" db="EMBL/GenBank/DDBJ databases">
        <authorList>
            <person name="Sharma Rahul"/>
            <person name="Thines Marco"/>
        </authorList>
    </citation>
    <scope>NUCLEOTIDE SEQUENCE [LARGE SCALE GENOMIC DNA]</scope>
</reference>
<evidence type="ECO:0000313" key="1">
    <source>
        <dbReference type="EMBL" id="CEG35236.1"/>
    </source>
</evidence>
<accession>A0A0P1A491</accession>
<organism evidence="1 2">
    <name type="scientific">Plasmopara halstedii</name>
    <name type="common">Downy mildew of sunflower</name>
    <dbReference type="NCBI Taxonomy" id="4781"/>
    <lineage>
        <taxon>Eukaryota</taxon>
        <taxon>Sar</taxon>
        <taxon>Stramenopiles</taxon>
        <taxon>Oomycota</taxon>
        <taxon>Peronosporomycetes</taxon>
        <taxon>Peronosporales</taxon>
        <taxon>Peronosporaceae</taxon>
        <taxon>Plasmopara</taxon>
    </lineage>
</organism>
<sequence length="75" mass="8130">MHSVTLSYIASHEGTSTDIGIPPQTVPYSETSIVLKTENYEWYAKLRGNLGMAHAFVKVCSTTGMHADVEAAISD</sequence>
<dbReference type="GeneID" id="36404103"/>
<dbReference type="Proteomes" id="UP000054928">
    <property type="component" value="Unassembled WGS sequence"/>
</dbReference>
<protein>
    <submittedName>
        <fullName evidence="1">Uncharacterized protein</fullName>
    </submittedName>
</protein>
<dbReference type="RefSeq" id="XP_024571605.1">
    <property type="nucleotide sequence ID" value="XM_024721937.1"/>
</dbReference>
<keyword evidence="2" id="KW-1185">Reference proteome</keyword>
<dbReference type="AlphaFoldDB" id="A0A0P1A491"/>
<name>A0A0P1A491_PLAHL</name>
<proteinExistence type="predicted"/>
<evidence type="ECO:0000313" key="2">
    <source>
        <dbReference type="Proteomes" id="UP000054928"/>
    </source>
</evidence>